<evidence type="ECO:0000313" key="2">
    <source>
        <dbReference type="EMBL" id="CAL6065528.1"/>
    </source>
</evidence>
<organism evidence="1">
    <name type="scientific">Hexamita inflata</name>
    <dbReference type="NCBI Taxonomy" id="28002"/>
    <lineage>
        <taxon>Eukaryota</taxon>
        <taxon>Metamonada</taxon>
        <taxon>Diplomonadida</taxon>
        <taxon>Hexamitidae</taxon>
        <taxon>Hexamitinae</taxon>
        <taxon>Hexamita</taxon>
    </lineage>
</organism>
<evidence type="ECO:0000313" key="1">
    <source>
        <dbReference type="EMBL" id="CAI9941013.1"/>
    </source>
</evidence>
<proteinExistence type="predicted"/>
<dbReference type="EMBL" id="CAXDID020000255">
    <property type="protein sequence ID" value="CAL6065528.1"/>
    <property type="molecule type" value="Genomic_DNA"/>
</dbReference>
<comment type="caution">
    <text evidence="1">The sequence shown here is derived from an EMBL/GenBank/DDBJ whole genome shotgun (WGS) entry which is preliminary data.</text>
</comment>
<dbReference type="AlphaFoldDB" id="A0AA86PPF5"/>
<keyword evidence="3" id="KW-1185">Reference proteome</keyword>
<reference evidence="1" key="1">
    <citation type="submission" date="2023-06" db="EMBL/GenBank/DDBJ databases">
        <authorList>
            <person name="Kurt Z."/>
        </authorList>
    </citation>
    <scope>NUCLEOTIDE SEQUENCE</scope>
</reference>
<sequence length="159" mass="18620">MTTFLLKQFLSAISMNFSTIVDGFLSFIQVIRFLSITLSSMLMNSWCMNLLNEFQKYSLNCTGDLYCISECICFQNLPASNVYKCVITFLQSISLSLSFVWRIQFNKERKCFKTKVTVWTAFGAYFQADNNSFFYLLKFKPLLPWKYTQQLTNQTAHEQ</sequence>
<dbReference type="EMBL" id="CATOUU010000686">
    <property type="protein sequence ID" value="CAI9941013.1"/>
    <property type="molecule type" value="Genomic_DNA"/>
</dbReference>
<reference evidence="2 3" key="2">
    <citation type="submission" date="2024-07" db="EMBL/GenBank/DDBJ databases">
        <authorList>
            <person name="Akdeniz Z."/>
        </authorList>
    </citation>
    <scope>NUCLEOTIDE SEQUENCE [LARGE SCALE GENOMIC DNA]</scope>
</reference>
<accession>A0AA86PPF5</accession>
<dbReference type="Proteomes" id="UP001642409">
    <property type="component" value="Unassembled WGS sequence"/>
</dbReference>
<evidence type="ECO:0000313" key="3">
    <source>
        <dbReference type="Proteomes" id="UP001642409"/>
    </source>
</evidence>
<gene>
    <name evidence="1" type="ORF">HINF_LOCUS28658</name>
    <name evidence="2" type="ORF">HINF_LOCUS51885</name>
</gene>
<protein>
    <submittedName>
        <fullName evidence="2">Hypothetical_protein</fullName>
    </submittedName>
</protein>
<name>A0AA86PPF5_9EUKA</name>